<sequence length="125" mass="13552">MVAKPSYEIPTEMRDFAEKSVDQARKAFNGFMGAAHRAADTLEGSTQSVQSGATDIGRKAMGYAEQNVSAALDFASRLVHAQDAEEILRLQSEFIRSQIQSFGEQARDIGTATSKLVAGVTRPKE</sequence>
<protein>
    <submittedName>
        <fullName evidence="2">Phasin</fullName>
    </submittedName>
</protein>
<dbReference type="NCBIfam" id="TIGR01985">
    <property type="entry name" value="phasin_2"/>
    <property type="match status" value="1"/>
</dbReference>
<dbReference type="InterPro" id="IPR018968">
    <property type="entry name" value="Phasin"/>
</dbReference>
<reference evidence="2 3" key="1">
    <citation type="submission" date="2023-07" db="EMBL/GenBank/DDBJ databases">
        <title>Genomic Encyclopedia of Type Strains, Phase IV (KMG-IV): sequencing the most valuable type-strain genomes for metagenomic binning, comparative biology and taxonomic classification.</title>
        <authorList>
            <person name="Goeker M."/>
        </authorList>
    </citation>
    <scope>NUCLEOTIDE SEQUENCE [LARGE SCALE GENOMIC DNA]</scope>
    <source>
        <strain evidence="2 3">DSM 19619</strain>
    </source>
</reference>
<gene>
    <name evidence="2" type="ORF">QO011_005668</name>
</gene>
<keyword evidence="3" id="KW-1185">Reference proteome</keyword>
<accession>A0ABU0JED3</accession>
<dbReference type="InterPro" id="IPR010234">
    <property type="entry name" value="Phasin_subfam-2"/>
</dbReference>
<feature type="domain" description="Phasin" evidence="1">
    <location>
        <begin position="31"/>
        <end position="123"/>
    </location>
</feature>
<organism evidence="2 3">
    <name type="scientific">Labrys wisconsinensis</name>
    <dbReference type="NCBI Taxonomy" id="425677"/>
    <lineage>
        <taxon>Bacteria</taxon>
        <taxon>Pseudomonadati</taxon>
        <taxon>Pseudomonadota</taxon>
        <taxon>Alphaproteobacteria</taxon>
        <taxon>Hyphomicrobiales</taxon>
        <taxon>Xanthobacteraceae</taxon>
        <taxon>Labrys</taxon>
    </lineage>
</organism>
<name>A0ABU0JED3_9HYPH</name>
<comment type="caution">
    <text evidence="2">The sequence shown here is derived from an EMBL/GenBank/DDBJ whole genome shotgun (WGS) entry which is preliminary data.</text>
</comment>
<proteinExistence type="predicted"/>
<evidence type="ECO:0000313" key="2">
    <source>
        <dbReference type="EMBL" id="MDQ0472638.1"/>
    </source>
</evidence>
<dbReference type="Proteomes" id="UP001242480">
    <property type="component" value="Unassembled WGS sequence"/>
</dbReference>
<evidence type="ECO:0000313" key="3">
    <source>
        <dbReference type="Proteomes" id="UP001242480"/>
    </source>
</evidence>
<evidence type="ECO:0000259" key="1">
    <source>
        <dbReference type="Pfam" id="PF09361"/>
    </source>
</evidence>
<dbReference type="RefSeq" id="WP_307279746.1">
    <property type="nucleotide sequence ID" value="NZ_JAUSVX010000013.1"/>
</dbReference>
<dbReference type="Pfam" id="PF09361">
    <property type="entry name" value="Phasin_2"/>
    <property type="match status" value="1"/>
</dbReference>
<dbReference type="EMBL" id="JAUSVX010000013">
    <property type="protein sequence ID" value="MDQ0472638.1"/>
    <property type="molecule type" value="Genomic_DNA"/>
</dbReference>